<dbReference type="Pfam" id="PF02254">
    <property type="entry name" value="TrkA_N"/>
    <property type="match status" value="1"/>
</dbReference>
<dbReference type="GO" id="GO:1902600">
    <property type="term" value="P:proton transmembrane transport"/>
    <property type="evidence" value="ECO:0007669"/>
    <property type="project" value="InterPro"/>
</dbReference>
<dbReference type="AlphaFoldDB" id="A0A6N9Q2X4"/>
<feature type="transmembrane region" description="Helical" evidence="9">
    <location>
        <begin position="301"/>
        <end position="325"/>
    </location>
</feature>
<dbReference type="GO" id="GO:0006813">
    <property type="term" value="P:potassium ion transport"/>
    <property type="evidence" value="ECO:0007669"/>
    <property type="project" value="InterPro"/>
</dbReference>
<keyword evidence="3" id="KW-0813">Transport</keyword>
<accession>A0A6N9Q2X4</accession>
<comment type="similarity">
    <text evidence="2">Belongs to the monovalent cation:proton antiporter 2 (CPA2) transporter (TC 2.A.37) family.</text>
</comment>
<evidence type="ECO:0000256" key="5">
    <source>
        <dbReference type="ARBA" id="ARBA00022692"/>
    </source>
</evidence>
<dbReference type="SUPFAM" id="SSF116726">
    <property type="entry name" value="TrkA C-terminal domain-like"/>
    <property type="match status" value="1"/>
</dbReference>
<dbReference type="Proteomes" id="UP000448943">
    <property type="component" value="Unassembled WGS sequence"/>
</dbReference>
<feature type="transmembrane region" description="Helical" evidence="9">
    <location>
        <begin position="127"/>
        <end position="147"/>
    </location>
</feature>
<dbReference type="SUPFAM" id="SSF51735">
    <property type="entry name" value="NAD(P)-binding Rossmann-fold domains"/>
    <property type="match status" value="1"/>
</dbReference>
<dbReference type="Gene3D" id="1.20.1530.20">
    <property type="match status" value="1"/>
</dbReference>
<dbReference type="PANTHER" id="PTHR43562">
    <property type="entry name" value="NAPA-TYPE SODIUM/HYDROGEN ANTIPORTER"/>
    <property type="match status" value="1"/>
</dbReference>
<evidence type="ECO:0000256" key="1">
    <source>
        <dbReference type="ARBA" id="ARBA00004141"/>
    </source>
</evidence>
<reference evidence="11 12" key="1">
    <citation type="submission" date="2019-01" db="EMBL/GenBank/DDBJ databases">
        <title>Chengkuizengella sp. nov., isolated from deep-sea sediment of East Pacific Ocean.</title>
        <authorList>
            <person name="Yang J."/>
            <person name="Lai Q."/>
            <person name="Shao Z."/>
        </authorList>
    </citation>
    <scope>NUCLEOTIDE SEQUENCE [LARGE SCALE GENOMIC DNA]</scope>
    <source>
        <strain evidence="11 12">YPA3-1-1</strain>
    </source>
</reference>
<gene>
    <name evidence="11" type="ORF">ERL59_09225</name>
</gene>
<keyword evidence="12" id="KW-1185">Reference proteome</keyword>
<dbReference type="GO" id="GO:0008324">
    <property type="term" value="F:monoatomic cation transmembrane transporter activity"/>
    <property type="evidence" value="ECO:0007669"/>
    <property type="project" value="InterPro"/>
</dbReference>
<sequence>MEHTTELTSLMIVVTIAFLVPILLHRFHLKMIPVVVAEIIAGLIIGKSGLNLISEDQWLELLSLFGFIYLLFLSGLEIDFASFKKKKAVEDNKVNPLLLSLIILVGVFVVSFGLSYTLLWMNLIEDPLLMTLIIATISLGVVVPVLKEKKITDTPLGQIILLVAVLSDFATMILLAVYISYQSENVTQMLLLLVFFGLVVFTYLFLKNFVKGKLFDVLRKSTAQMGTRAVFALILLFVVLSETFEIENILGAFLAGVIVSLLAPDKKFVHQLESFGYGFLIPIFFVMLGVNLNLWDLFTDAKILILMPLLLAAIFLSKMIPVLILKRHFPWREVLGSGILLSSTLSLVIAAAALALQIGAIDETMHGALILVAVISCLLAPILFNQIFPPIVKKPKIISIIGANHITLPISQDMIKEGYEVNLYSTESKNDESKEEAYSRFPLVEIPHLDAKSLEQLDAFKTDIIVFATMDDDINLELARYAKTLGVSNIIVRIENPDLFKNVQTEEDLSLFSTLYASRTLLKALVEHPSAVKLITHHDGSIGEVTMNNQTYHDEYLYNLPLPGNMLILRIYRGDSFIIPHGNTQIELGDRLLVSGDVESIRELKFSVE</sequence>
<dbReference type="PANTHER" id="PTHR43562:SF1">
    <property type="entry name" value="NA(+)_H(+) ANTIPORTER YJBQ-RELATED"/>
    <property type="match status" value="1"/>
</dbReference>
<feature type="transmembrane region" description="Helical" evidence="9">
    <location>
        <begin position="187"/>
        <end position="210"/>
    </location>
</feature>
<dbReference type="InterPro" id="IPR036291">
    <property type="entry name" value="NAD(P)-bd_dom_sf"/>
</dbReference>
<dbReference type="RefSeq" id="WP_160645945.1">
    <property type="nucleotide sequence ID" value="NZ_SIJB01000022.1"/>
</dbReference>
<dbReference type="GO" id="GO:0015297">
    <property type="term" value="F:antiporter activity"/>
    <property type="evidence" value="ECO:0007669"/>
    <property type="project" value="UniProtKB-KW"/>
</dbReference>
<feature type="transmembrane region" description="Helical" evidence="9">
    <location>
        <begin position="6"/>
        <end position="24"/>
    </location>
</feature>
<dbReference type="InterPro" id="IPR006037">
    <property type="entry name" value="RCK_C"/>
</dbReference>
<evidence type="ECO:0000256" key="4">
    <source>
        <dbReference type="ARBA" id="ARBA00022449"/>
    </source>
</evidence>
<keyword evidence="7" id="KW-0406">Ion transport</keyword>
<dbReference type="InterPro" id="IPR038770">
    <property type="entry name" value="Na+/solute_symporter_sf"/>
</dbReference>
<evidence type="ECO:0000256" key="3">
    <source>
        <dbReference type="ARBA" id="ARBA00022448"/>
    </source>
</evidence>
<comment type="caution">
    <text evidence="11">The sequence shown here is derived from an EMBL/GenBank/DDBJ whole genome shotgun (WGS) entry which is preliminary data.</text>
</comment>
<dbReference type="InterPro" id="IPR006153">
    <property type="entry name" value="Cation/H_exchanger_TM"/>
</dbReference>
<dbReference type="Pfam" id="PF00999">
    <property type="entry name" value="Na_H_Exchanger"/>
    <property type="match status" value="1"/>
</dbReference>
<feature type="transmembrane region" description="Helical" evidence="9">
    <location>
        <begin position="275"/>
        <end position="295"/>
    </location>
</feature>
<evidence type="ECO:0000256" key="7">
    <source>
        <dbReference type="ARBA" id="ARBA00023065"/>
    </source>
</evidence>
<feature type="transmembrane region" description="Helical" evidence="9">
    <location>
        <begin position="159"/>
        <end position="181"/>
    </location>
</feature>
<dbReference type="InterPro" id="IPR036721">
    <property type="entry name" value="RCK_C_sf"/>
</dbReference>
<evidence type="ECO:0000256" key="2">
    <source>
        <dbReference type="ARBA" id="ARBA00005551"/>
    </source>
</evidence>
<keyword evidence="6 9" id="KW-1133">Transmembrane helix</keyword>
<dbReference type="Gene3D" id="3.30.70.1450">
    <property type="entry name" value="Regulator of K+ conductance, C-terminal domain"/>
    <property type="match status" value="1"/>
</dbReference>
<dbReference type="EMBL" id="SIJB01000022">
    <property type="protein sequence ID" value="NBI29140.1"/>
    <property type="molecule type" value="Genomic_DNA"/>
</dbReference>
<dbReference type="PROSITE" id="PS51202">
    <property type="entry name" value="RCK_C"/>
    <property type="match status" value="1"/>
</dbReference>
<dbReference type="OrthoDB" id="9793589at2"/>
<evidence type="ECO:0000313" key="11">
    <source>
        <dbReference type="EMBL" id="NBI29140.1"/>
    </source>
</evidence>
<dbReference type="Gene3D" id="3.40.50.720">
    <property type="entry name" value="NAD(P)-binding Rossmann-like Domain"/>
    <property type="match status" value="1"/>
</dbReference>
<comment type="subcellular location">
    <subcellularLocation>
        <location evidence="1">Membrane</location>
        <topology evidence="1">Multi-pass membrane protein</topology>
    </subcellularLocation>
</comment>
<protein>
    <submittedName>
        <fullName evidence="11">Sodium:proton antiporter</fullName>
    </submittedName>
</protein>
<name>A0A6N9Q2X4_9BACL</name>
<dbReference type="Pfam" id="PF02080">
    <property type="entry name" value="TrkA_C"/>
    <property type="match status" value="1"/>
</dbReference>
<organism evidence="11 12">
    <name type="scientific">Chengkuizengella marina</name>
    <dbReference type="NCBI Taxonomy" id="2507566"/>
    <lineage>
        <taxon>Bacteria</taxon>
        <taxon>Bacillati</taxon>
        <taxon>Bacillota</taxon>
        <taxon>Bacilli</taxon>
        <taxon>Bacillales</taxon>
        <taxon>Paenibacillaceae</taxon>
        <taxon>Chengkuizengella</taxon>
    </lineage>
</organism>
<evidence type="ECO:0000256" key="9">
    <source>
        <dbReference type="SAM" id="Phobius"/>
    </source>
</evidence>
<dbReference type="GO" id="GO:0016020">
    <property type="term" value="C:membrane"/>
    <property type="evidence" value="ECO:0007669"/>
    <property type="project" value="UniProtKB-SubCell"/>
</dbReference>
<feature type="transmembrane region" description="Helical" evidence="9">
    <location>
        <begin position="246"/>
        <end position="263"/>
    </location>
</feature>
<evidence type="ECO:0000313" key="12">
    <source>
        <dbReference type="Proteomes" id="UP000448943"/>
    </source>
</evidence>
<keyword evidence="5 9" id="KW-0812">Transmembrane</keyword>
<feature type="transmembrane region" description="Helical" evidence="9">
    <location>
        <begin position="367"/>
        <end position="388"/>
    </location>
</feature>
<feature type="transmembrane region" description="Helical" evidence="9">
    <location>
        <begin position="58"/>
        <end position="76"/>
    </location>
</feature>
<keyword evidence="4" id="KW-0050">Antiport</keyword>
<evidence type="ECO:0000256" key="6">
    <source>
        <dbReference type="ARBA" id="ARBA00022989"/>
    </source>
</evidence>
<feature type="domain" description="RCK C-terminal" evidence="10">
    <location>
        <begin position="529"/>
        <end position="609"/>
    </location>
</feature>
<keyword evidence="8 9" id="KW-0472">Membrane</keyword>
<feature type="transmembrane region" description="Helical" evidence="9">
    <location>
        <begin position="97"/>
        <end position="121"/>
    </location>
</feature>
<proteinExistence type="inferred from homology"/>
<dbReference type="InterPro" id="IPR003148">
    <property type="entry name" value="RCK_N"/>
</dbReference>
<feature type="transmembrane region" description="Helical" evidence="9">
    <location>
        <begin position="337"/>
        <end position="361"/>
    </location>
</feature>
<evidence type="ECO:0000259" key="10">
    <source>
        <dbReference type="PROSITE" id="PS51202"/>
    </source>
</evidence>
<evidence type="ECO:0000256" key="8">
    <source>
        <dbReference type="ARBA" id="ARBA00023136"/>
    </source>
</evidence>